<organism evidence="12 13">
    <name type="scientific">Didymodactylos carnosus</name>
    <dbReference type="NCBI Taxonomy" id="1234261"/>
    <lineage>
        <taxon>Eukaryota</taxon>
        <taxon>Metazoa</taxon>
        <taxon>Spiralia</taxon>
        <taxon>Gnathifera</taxon>
        <taxon>Rotifera</taxon>
        <taxon>Eurotatoria</taxon>
        <taxon>Bdelloidea</taxon>
        <taxon>Philodinida</taxon>
        <taxon>Philodinidae</taxon>
        <taxon>Didymodactylos</taxon>
    </lineage>
</organism>
<keyword evidence="4 8" id="KW-0812">Transmembrane</keyword>
<dbReference type="EMBL" id="CAJNOK010020958">
    <property type="protein sequence ID" value="CAF1324863.1"/>
    <property type="molecule type" value="Genomic_DNA"/>
</dbReference>
<feature type="transmembrane region" description="Helical" evidence="8">
    <location>
        <begin position="366"/>
        <end position="396"/>
    </location>
</feature>
<dbReference type="GO" id="GO:0015113">
    <property type="term" value="F:nitrite transmembrane transporter activity"/>
    <property type="evidence" value="ECO:0007669"/>
    <property type="project" value="InterPro"/>
</dbReference>
<dbReference type="InterPro" id="IPR004737">
    <property type="entry name" value="NO3_transporter_NarK/NarU-like"/>
</dbReference>
<dbReference type="InterPro" id="IPR011701">
    <property type="entry name" value="MFS"/>
</dbReference>
<evidence type="ECO:0000256" key="9">
    <source>
        <dbReference type="SAM" id="MobiDB-lite"/>
    </source>
</evidence>
<keyword evidence="8" id="KW-1003">Cell membrane</keyword>
<evidence type="ECO:0000259" key="10">
    <source>
        <dbReference type="PROSITE" id="PS50850"/>
    </source>
</evidence>
<dbReference type="Pfam" id="PF07690">
    <property type="entry name" value="MFS_1"/>
    <property type="match status" value="1"/>
</dbReference>
<evidence type="ECO:0000256" key="5">
    <source>
        <dbReference type="ARBA" id="ARBA00022989"/>
    </source>
</evidence>
<feature type="transmembrane region" description="Helical" evidence="8">
    <location>
        <begin position="226"/>
        <end position="248"/>
    </location>
</feature>
<dbReference type="InterPro" id="IPR020846">
    <property type="entry name" value="MFS_dom"/>
</dbReference>
<dbReference type="InterPro" id="IPR044772">
    <property type="entry name" value="NO3_transporter"/>
</dbReference>
<dbReference type="InterPro" id="IPR036259">
    <property type="entry name" value="MFS_trans_sf"/>
</dbReference>
<comment type="caution">
    <text evidence="12">The sequence shown here is derived from an EMBL/GenBank/DDBJ whole genome shotgun (WGS) entry which is preliminary data.</text>
</comment>
<comment type="caution">
    <text evidence="8">Lacks conserved residue(s) required for the propagation of feature annotation.</text>
</comment>
<comment type="similarity">
    <text evidence="2 8">Belongs to the major facilitator superfamily. Nitrate/nitrite porter (TC 2.A.1.8) family.</text>
</comment>
<gene>
    <name evidence="11" type="ORF">OVA965_LOCUS29611</name>
    <name evidence="12" type="ORF">TMI583_LOCUS30393</name>
</gene>
<evidence type="ECO:0000313" key="13">
    <source>
        <dbReference type="Proteomes" id="UP000682733"/>
    </source>
</evidence>
<feature type="transmembrane region" description="Helical" evidence="8">
    <location>
        <begin position="188"/>
        <end position="214"/>
    </location>
</feature>
<keyword evidence="6 8" id="KW-0534">Nitrate assimilation</keyword>
<evidence type="ECO:0000313" key="11">
    <source>
        <dbReference type="EMBL" id="CAF1324863.1"/>
    </source>
</evidence>
<evidence type="ECO:0000256" key="8">
    <source>
        <dbReference type="RuleBase" id="RU366033"/>
    </source>
</evidence>
<dbReference type="PANTHER" id="PTHR23515">
    <property type="entry name" value="HIGH-AFFINITY NITRATE TRANSPORTER 2.3"/>
    <property type="match status" value="1"/>
</dbReference>
<evidence type="ECO:0000256" key="7">
    <source>
        <dbReference type="ARBA" id="ARBA00023136"/>
    </source>
</evidence>
<dbReference type="NCBIfam" id="TIGR00886">
    <property type="entry name" value="2A0108"/>
    <property type="match status" value="1"/>
</dbReference>
<evidence type="ECO:0000313" key="12">
    <source>
        <dbReference type="EMBL" id="CAF4135746.1"/>
    </source>
</evidence>
<comment type="subcellular location">
    <subcellularLocation>
        <location evidence="8">Cell membrane</location>
        <topology evidence="8">Multi-pass membrane protein</topology>
    </subcellularLocation>
    <subcellularLocation>
        <location evidence="1">Membrane</location>
        <topology evidence="1">Multi-pass membrane protein</topology>
    </subcellularLocation>
</comment>
<evidence type="ECO:0000256" key="1">
    <source>
        <dbReference type="ARBA" id="ARBA00004141"/>
    </source>
</evidence>
<evidence type="ECO:0000256" key="3">
    <source>
        <dbReference type="ARBA" id="ARBA00022448"/>
    </source>
</evidence>
<feature type="region of interest" description="Disordered" evidence="9">
    <location>
        <begin position="484"/>
        <end position="507"/>
    </location>
</feature>
<dbReference type="PROSITE" id="PS50850">
    <property type="entry name" value="MFS"/>
    <property type="match status" value="1"/>
</dbReference>
<dbReference type="GO" id="GO:0015112">
    <property type="term" value="F:nitrate transmembrane transporter activity"/>
    <property type="evidence" value="ECO:0007669"/>
    <property type="project" value="UniProtKB-UniRule"/>
</dbReference>
<reference evidence="12" key="1">
    <citation type="submission" date="2021-02" db="EMBL/GenBank/DDBJ databases">
        <authorList>
            <person name="Nowell W R."/>
        </authorList>
    </citation>
    <scope>NUCLEOTIDE SEQUENCE</scope>
</reference>
<evidence type="ECO:0000256" key="2">
    <source>
        <dbReference type="ARBA" id="ARBA00008432"/>
    </source>
</evidence>
<dbReference type="Gene3D" id="1.20.1250.20">
    <property type="entry name" value="MFS general substrate transporter like domains"/>
    <property type="match status" value="2"/>
</dbReference>
<keyword evidence="7 8" id="KW-0472">Membrane</keyword>
<feature type="transmembrane region" description="Helical" evidence="8">
    <location>
        <begin position="64"/>
        <end position="82"/>
    </location>
</feature>
<evidence type="ECO:0000256" key="4">
    <source>
        <dbReference type="ARBA" id="ARBA00022692"/>
    </source>
</evidence>
<name>A0A8S2R318_9BILA</name>
<keyword evidence="3 8" id="KW-0813">Transport</keyword>
<dbReference type="GO" id="GO:0005886">
    <property type="term" value="C:plasma membrane"/>
    <property type="evidence" value="ECO:0007669"/>
    <property type="project" value="UniProtKB-SubCell"/>
</dbReference>
<feature type="compositionally biased region" description="Polar residues" evidence="9">
    <location>
        <begin position="31"/>
        <end position="42"/>
    </location>
</feature>
<feature type="domain" description="Major facilitator superfamily (MFS) profile" evidence="10">
    <location>
        <begin position="64"/>
        <end position="483"/>
    </location>
</feature>
<sequence length="507" mass="55565">MTPTSNSTAEETRQSFLPKPDKDVAQKPPASFSTLYQSPPTLNPLNQKATTFPLLKPIDQYGRTFHHSWLGFFVAFLAWFAFPPLLHGTINVDLKLTPKQISNSNIVGLISTLFIRILIGPVCDRYGPRKAMIFCLLAGAIPTAFVPLVDSYRKLLTVRLFVGILGGTFVPCQAWLGQFYENNIIGRVNALAAGWGNAGGGATFFLMPALVIALQKYGNFSLHRAWTLSFVVGPLPIILIVALMTLLFGQDCPQGKWSDRHRQTNSKKPTDWKTTLSVIFSPYTLLTAIPYASTFGAEIAVEGYLSGFYLQVARHWTEETAGRWASLFGLLNIVTRPMGGYLADVIYKKSNYSLLSKKYWMLTCGVLQGAFFVIIGLTPATIVSLLILTTFLAIFMEMGNGANFALVPHLSPEHTGVVSGTTGASGNLGGMLIDFLIFRQNARGKDGHDSQLKQYLTSYSQIGVAVIVLNLICVAIPLQKEKKTTNDEARVAHGENNDEKDGAKSIV</sequence>
<protein>
    <recommendedName>
        <fullName evidence="8">Nitrate/nitrite transporter</fullName>
    </recommendedName>
</protein>
<feature type="transmembrane region" description="Helical" evidence="8">
    <location>
        <begin position="155"/>
        <end position="176"/>
    </location>
</feature>
<feature type="region of interest" description="Disordered" evidence="9">
    <location>
        <begin position="1"/>
        <end position="42"/>
    </location>
</feature>
<dbReference type="AlphaFoldDB" id="A0A8S2R318"/>
<dbReference type="Proteomes" id="UP000677228">
    <property type="component" value="Unassembled WGS sequence"/>
</dbReference>
<dbReference type="SUPFAM" id="SSF103473">
    <property type="entry name" value="MFS general substrate transporter"/>
    <property type="match status" value="1"/>
</dbReference>
<feature type="transmembrane region" description="Helical" evidence="8">
    <location>
        <begin position="416"/>
        <end position="438"/>
    </location>
</feature>
<dbReference type="GO" id="GO:0042128">
    <property type="term" value="P:nitrate assimilation"/>
    <property type="evidence" value="ECO:0007669"/>
    <property type="project" value="UniProtKB-UniRule"/>
</dbReference>
<feature type="transmembrane region" description="Helical" evidence="8">
    <location>
        <begin position="131"/>
        <end position="149"/>
    </location>
</feature>
<proteinExistence type="inferred from homology"/>
<dbReference type="EMBL" id="CAJOBA010042567">
    <property type="protein sequence ID" value="CAF4135746.1"/>
    <property type="molecule type" value="Genomic_DNA"/>
</dbReference>
<accession>A0A8S2R318</accession>
<feature type="transmembrane region" description="Helical" evidence="8">
    <location>
        <begin position="459"/>
        <end position="478"/>
    </location>
</feature>
<keyword evidence="5 8" id="KW-1133">Transmembrane helix</keyword>
<dbReference type="Proteomes" id="UP000682733">
    <property type="component" value="Unassembled WGS sequence"/>
</dbReference>
<evidence type="ECO:0000256" key="6">
    <source>
        <dbReference type="ARBA" id="ARBA00023063"/>
    </source>
</evidence>